<dbReference type="InterPro" id="IPR011333">
    <property type="entry name" value="SKP1/BTB/POZ_sf"/>
</dbReference>
<reference evidence="3" key="2">
    <citation type="submission" date="2015-01" db="EMBL/GenBank/DDBJ databases">
        <title>Evolutionary Origins and Diversification of the Mycorrhizal Mutualists.</title>
        <authorList>
            <consortium name="DOE Joint Genome Institute"/>
            <consortium name="Mycorrhizal Genomics Consortium"/>
            <person name="Kohler A."/>
            <person name="Kuo A."/>
            <person name="Nagy L.G."/>
            <person name="Floudas D."/>
            <person name="Copeland A."/>
            <person name="Barry K.W."/>
            <person name="Cichocki N."/>
            <person name="Veneault-Fourrey C."/>
            <person name="LaButti K."/>
            <person name="Lindquist E.A."/>
            <person name="Lipzen A."/>
            <person name="Lundell T."/>
            <person name="Morin E."/>
            <person name="Murat C."/>
            <person name="Riley R."/>
            <person name="Ohm R."/>
            <person name="Sun H."/>
            <person name="Tunlid A."/>
            <person name="Henrissat B."/>
            <person name="Grigoriev I.V."/>
            <person name="Hibbett D.S."/>
            <person name="Martin F."/>
        </authorList>
    </citation>
    <scope>NUCLEOTIDE SEQUENCE [LARGE SCALE GENOMIC DNA]</scope>
    <source>
        <strain evidence="3">Marx 270</strain>
    </source>
</reference>
<evidence type="ECO:0000313" key="3">
    <source>
        <dbReference type="Proteomes" id="UP000054217"/>
    </source>
</evidence>
<organism evidence="2 3">
    <name type="scientific">Pisolithus tinctorius Marx 270</name>
    <dbReference type="NCBI Taxonomy" id="870435"/>
    <lineage>
        <taxon>Eukaryota</taxon>
        <taxon>Fungi</taxon>
        <taxon>Dikarya</taxon>
        <taxon>Basidiomycota</taxon>
        <taxon>Agaricomycotina</taxon>
        <taxon>Agaricomycetes</taxon>
        <taxon>Agaricomycetidae</taxon>
        <taxon>Boletales</taxon>
        <taxon>Sclerodermatineae</taxon>
        <taxon>Pisolithaceae</taxon>
        <taxon>Pisolithus</taxon>
    </lineage>
</organism>
<dbReference type="PANTHER" id="PTHR22743:SF165">
    <property type="entry name" value="BTB AND MATH DOMAIN CONTAINING-RELATED"/>
    <property type="match status" value="1"/>
</dbReference>
<feature type="domain" description="BTB" evidence="1">
    <location>
        <begin position="14"/>
        <end position="89"/>
    </location>
</feature>
<name>A0A0C3J0F1_PISTI</name>
<protein>
    <recommendedName>
        <fullName evidence="1">BTB domain-containing protein</fullName>
    </recommendedName>
</protein>
<dbReference type="InterPro" id="IPR052664">
    <property type="entry name" value="BTB-MATH_domain_protein"/>
</dbReference>
<dbReference type="SUPFAM" id="SSF54695">
    <property type="entry name" value="POZ domain"/>
    <property type="match status" value="1"/>
</dbReference>
<dbReference type="Proteomes" id="UP000054217">
    <property type="component" value="Unassembled WGS sequence"/>
</dbReference>
<dbReference type="InParanoid" id="A0A0C3J0F1"/>
<dbReference type="PANTHER" id="PTHR22743">
    <property type="entry name" value="MEPRIN/TRAF-LIKE MATH FAMILY-C.ELEGANS"/>
    <property type="match status" value="1"/>
</dbReference>
<keyword evidence="3" id="KW-1185">Reference proteome</keyword>
<proteinExistence type="predicted"/>
<evidence type="ECO:0000259" key="1">
    <source>
        <dbReference type="PROSITE" id="PS50097"/>
    </source>
</evidence>
<dbReference type="InterPro" id="IPR000210">
    <property type="entry name" value="BTB/POZ_dom"/>
</dbReference>
<dbReference type="Pfam" id="PF00651">
    <property type="entry name" value="BTB"/>
    <property type="match status" value="1"/>
</dbReference>
<dbReference type="SMART" id="SM00225">
    <property type="entry name" value="BTB"/>
    <property type="match status" value="1"/>
</dbReference>
<evidence type="ECO:0000313" key="2">
    <source>
        <dbReference type="EMBL" id="KIO02573.1"/>
    </source>
</evidence>
<reference evidence="2 3" key="1">
    <citation type="submission" date="2014-04" db="EMBL/GenBank/DDBJ databases">
        <authorList>
            <consortium name="DOE Joint Genome Institute"/>
            <person name="Kuo A."/>
            <person name="Kohler A."/>
            <person name="Costa M.D."/>
            <person name="Nagy L.G."/>
            <person name="Floudas D."/>
            <person name="Copeland A."/>
            <person name="Barry K.W."/>
            <person name="Cichocki N."/>
            <person name="Veneault-Fourrey C."/>
            <person name="LaButti K."/>
            <person name="Lindquist E.A."/>
            <person name="Lipzen A."/>
            <person name="Lundell T."/>
            <person name="Morin E."/>
            <person name="Murat C."/>
            <person name="Sun H."/>
            <person name="Tunlid A."/>
            <person name="Henrissat B."/>
            <person name="Grigoriev I.V."/>
            <person name="Hibbett D.S."/>
            <person name="Martin F."/>
            <person name="Nordberg H.P."/>
            <person name="Cantor M.N."/>
            <person name="Hua S.X."/>
        </authorList>
    </citation>
    <scope>NUCLEOTIDE SEQUENCE [LARGE SCALE GENOMIC DNA]</scope>
    <source>
        <strain evidence="2 3">Marx 270</strain>
    </source>
</reference>
<accession>A0A0C3J0F1</accession>
<dbReference type="STRING" id="870435.A0A0C3J0F1"/>
<dbReference type="OrthoDB" id="2367075at2759"/>
<dbReference type="Gene3D" id="3.30.710.10">
    <property type="entry name" value="Potassium Channel Kv1.1, Chain A"/>
    <property type="match status" value="1"/>
</dbReference>
<dbReference type="PROSITE" id="PS50097">
    <property type="entry name" value="BTB"/>
    <property type="match status" value="1"/>
</dbReference>
<dbReference type="CDD" id="cd18186">
    <property type="entry name" value="BTB_POZ_ZBTB_KLHL-like"/>
    <property type="match status" value="1"/>
</dbReference>
<dbReference type="EMBL" id="KN831981">
    <property type="protein sequence ID" value="KIO02573.1"/>
    <property type="molecule type" value="Genomic_DNA"/>
</dbReference>
<dbReference type="AlphaFoldDB" id="A0A0C3J0F1"/>
<gene>
    <name evidence="2" type="ORF">M404DRAFT_1002182</name>
</gene>
<sequence>MAQSQFQDDEFYMSLVTLRVEDRLFRVPRQILAAQSPVFKDMFSFPPPPDEEVEGSSDGRPIILPDVVKVDEFKQLLRALLPTNYHGSRLPKGDFDEWISVLKLSRMWQMDDIQRAALGVLKRYSTVEKSAAEKLALAMKYEIKDWIMPAIDELARRSEPISVEDAQILGLETALKVAAVRESTSERLRLAAGKKNDFTPHINRIFNLPASTQNQQ</sequence>
<dbReference type="HOGENOM" id="CLU_047592_2_0_1"/>